<evidence type="ECO:0000313" key="3">
    <source>
        <dbReference type="EMBL" id="KFM20129.1"/>
    </source>
</evidence>
<feature type="transmembrane region" description="Helical" evidence="2">
    <location>
        <begin position="384"/>
        <end position="403"/>
    </location>
</feature>
<feature type="transmembrane region" description="Helical" evidence="2">
    <location>
        <begin position="81"/>
        <end position="103"/>
    </location>
</feature>
<keyword evidence="2" id="KW-1133">Transmembrane helix</keyword>
<gene>
    <name evidence="3" type="ORF">AAA799P11_00200</name>
</gene>
<feature type="transmembrane region" description="Helical" evidence="2">
    <location>
        <begin position="275"/>
        <end position="299"/>
    </location>
</feature>
<feature type="transmembrane region" description="Helical" evidence="2">
    <location>
        <begin position="123"/>
        <end position="142"/>
    </location>
</feature>
<evidence type="ECO:0000313" key="4">
    <source>
        <dbReference type="Proteomes" id="UP000029387"/>
    </source>
</evidence>
<evidence type="ECO:0000256" key="1">
    <source>
        <dbReference type="SAM" id="MobiDB-lite"/>
    </source>
</evidence>
<dbReference type="Proteomes" id="UP000029387">
    <property type="component" value="Unassembled WGS sequence"/>
</dbReference>
<keyword evidence="2" id="KW-0812">Transmembrane</keyword>
<protein>
    <recommendedName>
        <fullName evidence="5">Glycosyltransferase RgtA/B/C/D-like domain-containing protein</fullName>
    </recommendedName>
</protein>
<accession>A0A087S325</accession>
<dbReference type="AlphaFoldDB" id="A0A087S325"/>
<organism evidence="3 4">
    <name type="scientific">Marine Group I thaumarchaeote SCGC AAA799-P11</name>
    <dbReference type="NCBI Taxonomy" id="1502295"/>
    <lineage>
        <taxon>Archaea</taxon>
        <taxon>Nitrososphaerota</taxon>
        <taxon>Marine Group I</taxon>
    </lineage>
</organism>
<feature type="transmembrane region" description="Helical" evidence="2">
    <location>
        <begin position="353"/>
        <end position="372"/>
    </location>
</feature>
<feature type="transmembrane region" description="Helical" evidence="2">
    <location>
        <begin position="308"/>
        <end position="328"/>
    </location>
</feature>
<reference evidence="3 4" key="1">
    <citation type="submission" date="2014-06" db="EMBL/GenBank/DDBJ databases">
        <authorList>
            <person name="Ngugi D.K."/>
            <person name="Blom J."/>
            <person name="Alam I."/>
            <person name="Rashid M."/>
            <person name="Baalawi W."/>
            <person name="Zhang G."/>
            <person name="Hikmawan T."/>
            <person name="Guan Y."/>
            <person name="Antunes A."/>
            <person name="Siam R."/>
            <person name="El-Dorry H."/>
            <person name="Bajic V."/>
            <person name="Stingl U."/>
        </authorList>
    </citation>
    <scope>NUCLEOTIDE SEQUENCE [LARGE SCALE GENOMIC DNA]</scope>
    <source>
        <strain evidence="3">SCGC AAA799-P11</strain>
    </source>
</reference>
<feature type="transmembrane region" description="Helical" evidence="2">
    <location>
        <begin position="202"/>
        <end position="220"/>
    </location>
</feature>
<feature type="transmembrane region" description="Helical" evidence="2">
    <location>
        <begin position="34"/>
        <end position="61"/>
    </location>
</feature>
<keyword evidence="4" id="KW-1185">Reference proteome</keyword>
<name>A0A087S325_9ARCH</name>
<feature type="compositionally biased region" description="Basic and acidic residues" evidence="1">
    <location>
        <begin position="8"/>
        <end position="23"/>
    </location>
</feature>
<proteinExistence type="predicted"/>
<feature type="region of interest" description="Disordered" evidence="1">
    <location>
        <begin position="1"/>
        <end position="24"/>
    </location>
</feature>
<comment type="caution">
    <text evidence="3">The sequence shown here is derived from an EMBL/GenBank/DDBJ whole genome shotgun (WGS) entry which is preliminary data.</text>
</comment>
<evidence type="ECO:0000256" key="2">
    <source>
        <dbReference type="SAM" id="Phobius"/>
    </source>
</evidence>
<feature type="transmembrane region" description="Helical" evidence="2">
    <location>
        <begin position="409"/>
        <end position="429"/>
    </location>
</feature>
<evidence type="ECO:0008006" key="5">
    <source>
        <dbReference type="Google" id="ProtNLM"/>
    </source>
</evidence>
<keyword evidence="2" id="KW-0472">Membrane</keyword>
<dbReference type="EMBL" id="JOSZ01000002">
    <property type="protein sequence ID" value="KFM20129.1"/>
    <property type="molecule type" value="Genomic_DNA"/>
</dbReference>
<sequence length="438" mass="49629">MAKRRVKKETSTPEKPQTDESAPKHASINISKNWIRWAVLVFSLITVIPVVVSTIFPALFHSTSNFSEFEFYSQIVNPFELGALSSAILAVNLILLGIGFLYYKRKMRLNKLFDFDISQKISWIIVAVIIVSYAGFTVNEISTPETWGDFASIEKRMNESIRDDRWPIEDIISDNPNFSSSEPHVKFSLLFFSLKFLGNIKILPFIASISLLIVTYLLTVKITNKRIAGILSLVLVLQSNIFLMYDTSATYSNFWIVFYLISLWMILKKWQLSHAAFIVSIFSKALSVAFLPLTLFFIFRNTYGKKRVYLLASYGVLIILGLALFSLISSESEDMKYFPENFWKGFAASATHLRFDPIVLLFLLPLVVALFLKSKNGFSQAESISVLIAGVLTIPSLLITFTTQTNEPYRLMPLVVFFAIGAGMLLAKIRKEDELSSK</sequence>